<accession>D7MXV9</accession>
<name>D7MXV9_ARALL</name>
<protein>
    <submittedName>
        <fullName evidence="2">Predicted protein</fullName>
    </submittedName>
</protein>
<dbReference type="PROSITE" id="PS00284">
    <property type="entry name" value="SERPIN"/>
    <property type="match status" value="1"/>
</dbReference>
<sequence>MESLTLDRTFLLVVLTMVLRLILWNMPSLRTPFLVIRQTPSPFSIGGIRYCNEVLGK</sequence>
<dbReference type="InterPro" id="IPR023795">
    <property type="entry name" value="Serpin_CS"/>
</dbReference>
<dbReference type="Gramene" id="scaffold_63000001.1">
    <property type="protein sequence ID" value="scaffold_63000001.1"/>
    <property type="gene ID" value="scaffold_63000001.1"/>
</dbReference>
<organism evidence="3">
    <name type="scientific">Arabidopsis lyrata subsp. lyrata</name>
    <name type="common">Lyre-leaved rock-cress</name>
    <dbReference type="NCBI Taxonomy" id="81972"/>
    <lineage>
        <taxon>Eukaryota</taxon>
        <taxon>Viridiplantae</taxon>
        <taxon>Streptophyta</taxon>
        <taxon>Embryophyta</taxon>
        <taxon>Tracheophyta</taxon>
        <taxon>Spermatophyta</taxon>
        <taxon>Magnoliopsida</taxon>
        <taxon>eudicotyledons</taxon>
        <taxon>Gunneridae</taxon>
        <taxon>Pentapetalae</taxon>
        <taxon>rosids</taxon>
        <taxon>malvids</taxon>
        <taxon>Brassicales</taxon>
        <taxon>Brassicaceae</taxon>
        <taxon>Camelineae</taxon>
        <taxon>Arabidopsis</taxon>
    </lineage>
</organism>
<keyword evidence="1" id="KW-0812">Transmembrane</keyword>
<reference evidence="3" key="1">
    <citation type="journal article" date="2011" name="Nat. Genet.">
        <title>The Arabidopsis lyrata genome sequence and the basis of rapid genome size change.</title>
        <authorList>
            <person name="Hu T.T."/>
            <person name="Pattyn P."/>
            <person name="Bakker E.G."/>
            <person name="Cao J."/>
            <person name="Cheng J.-F."/>
            <person name="Clark R.M."/>
            <person name="Fahlgren N."/>
            <person name="Fawcett J.A."/>
            <person name="Grimwood J."/>
            <person name="Gundlach H."/>
            <person name="Haberer G."/>
            <person name="Hollister J.D."/>
            <person name="Ossowski S."/>
            <person name="Ottilar R.P."/>
            <person name="Salamov A.A."/>
            <person name="Schneeberger K."/>
            <person name="Spannagl M."/>
            <person name="Wang X."/>
            <person name="Yang L."/>
            <person name="Nasrallah M.E."/>
            <person name="Bergelson J."/>
            <person name="Carrington J.C."/>
            <person name="Gaut B.S."/>
            <person name="Schmutz J."/>
            <person name="Mayer K.F.X."/>
            <person name="Van de Peer Y."/>
            <person name="Grigoriev I.V."/>
            <person name="Nordborg M."/>
            <person name="Weigel D."/>
            <person name="Guo Y.-L."/>
        </authorList>
    </citation>
    <scope>NUCLEOTIDE SEQUENCE [LARGE SCALE GENOMIC DNA]</scope>
    <source>
        <strain evidence="3">cv. MN47</strain>
    </source>
</reference>
<keyword evidence="3" id="KW-1185">Reference proteome</keyword>
<feature type="transmembrane region" description="Helical" evidence="1">
    <location>
        <begin position="6"/>
        <end position="23"/>
    </location>
</feature>
<keyword evidence="1" id="KW-1133">Transmembrane helix</keyword>
<dbReference type="EMBL" id="GL349115">
    <property type="protein sequence ID" value="EFH38623.1"/>
    <property type="molecule type" value="Genomic_DNA"/>
</dbReference>
<gene>
    <name evidence="2" type="ORF">ARALYDRAFT_920839</name>
</gene>
<dbReference type="HOGENOM" id="CLU_2999204_0_0_1"/>
<evidence type="ECO:0000313" key="2">
    <source>
        <dbReference type="EMBL" id="EFH38623.1"/>
    </source>
</evidence>
<keyword evidence="1" id="KW-0472">Membrane</keyword>
<proteinExistence type="predicted"/>
<dbReference type="AlphaFoldDB" id="D7MXV9"/>
<evidence type="ECO:0000313" key="3">
    <source>
        <dbReference type="Proteomes" id="UP000008694"/>
    </source>
</evidence>
<evidence type="ECO:0000256" key="1">
    <source>
        <dbReference type="SAM" id="Phobius"/>
    </source>
</evidence>
<dbReference type="Proteomes" id="UP000008694">
    <property type="component" value="Unassembled WGS sequence"/>
</dbReference>